<proteinExistence type="predicted"/>
<name>A0A089M8L5_9BACL</name>
<dbReference type="OrthoDB" id="2485945at2"/>
<accession>A0A089M8L5</accession>
<sequence length="65" mass="7281">MSYTLLSVVLIGMMGGYYVVDANNSKEVSLAPAYISTLFSEGTKEAFTEYVTRLRLERALLIRKV</sequence>
<dbReference type="KEGG" id="pgm:PGRAT_22680"/>
<keyword evidence="2" id="KW-1185">Reference proteome</keyword>
<gene>
    <name evidence="1" type="ORF">PGRAT_22680</name>
</gene>
<dbReference type="EMBL" id="CP009287">
    <property type="protein sequence ID" value="AIQ70141.1"/>
    <property type="molecule type" value="Genomic_DNA"/>
</dbReference>
<dbReference type="AlphaFoldDB" id="A0A089M8L5"/>
<organism evidence="1 2">
    <name type="scientific">Paenibacillus graminis</name>
    <dbReference type="NCBI Taxonomy" id="189425"/>
    <lineage>
        <taxon>Bacteria</taxon>
        <taxon>Bacillati</taxon>
        <taxon>Bacillota</taxon>
        <taxon>Bacilli</taxon>
        <taxon>Bacillales</taxon>
        <taxon>Paenibacillaceae</taxon>
        <taxon>Paenibacillus</taxon>
    </lineage>
</organism>
<evidence type="ECO:0000313" key="2">
    <source>
        <dbReference type="Proteomes" id="UP000029500"/>
    </source>
</evidence>
<reference evidence="1 2" key="1">
    <citation type="submission" date="2014-08" db="EMBL/GenBank/DDBJ databases">
        <title>Comparative genomics of the Paenibacillus odorifer group.</title>
        <authorList>
            <person name="den Bakker H.C."/>
            <person name="Tsai Y.-C."/>
            <person name="Martin N."/>
            <person name="Korlach J."/>
            <person name="Wiedmann M."/>
        </authorList>
    </citation>
    <scope>NUCLEOTIDE SEQUENCE [LARGE SCALE GENOMIC DNA]</scope>
    <source>
        <strain evidence="1 2">DSM 15220</strain>
    </source>
</reference>
<protein>
    <submittedName>
        <fullName evidence="1">Uncharacterized protein</fullName>
    </submittedName>
</protein>
<dbReference type="RefSeq" id="WP_025704918.1">
    <property type="nucleotide sequence ID" value="NZ_CP009287.1"/>
</dbReference>
<dbReference type="HOGENOM" id="CLU_2845638_0_0_9"/>
<dbReference type="Proteomes" id="UP000029500">
    <property type="component" value="Chromosome"/>
</dbReference>
<evidence type="ECO:0000313" key="1">
    <source>
        <dbReference type="EMBL" id="AIQ70141.1"/>
    </source>
</evidence>